<dbReference type="SUPFAM" id="SSF50494">
    <property type="entry name" value="Trypsin-like serine proteases"/>
    <property type="match status" value="1"/>
</dbReference>
<gene>
    <name evidence="3" type="ORF">ACFPJ6_14835</name>
</gene>
<dbReference type="InterPro" id="IPR009003">
    <property type="entry name" value="Peptidase_S1_PA"/>
</dbReference>
<keyword evidence="4" id="KW-1185">Reference proteome</keyword>
<comment type="caution">
    <text evidence="3">The sequence shown here is derived from an EMBL/GenBank/DDBJ whole genome shotgun (WGS) entry which is preliminary data.</text>
</comment>
<evidence type="ECO:0000313" key="3">
    <source>
        <dbReference type="EMBL" id="MFC5382048.1"/>
    </source>
</evidence>
<dbReference type="InterPro" id="IPR001314">
    <property type="entry name" value="Peptidase_S1A"/>
</dbReference>
<dbReference type="EMBL" id="JBHSLD010000014">
    <property type="protein sequence ID" value="MFC5382048.1"/>
    <property type="molecule type" value="Genomic_DNA"/>
</dbReference>
<dbReference type="InterPro" id="IPR001254">
    <property type="entry name" value="Trypsin_dom"/>
</dbReference>
<evidence type="ECO:0000256" key="1">
    <source>
        <dbReference type="ARBA" id="ARBA00023157"/>
    </source>
</evidence>
<dbReference type="InterPro" id="IPR033116">
    <property type="entry name" value="TRYPSIN_SER"/>
</dbReference>
<dbReference type="InterPro" id="IPR051333">
    <property type="entry name" value="CLIP_Serine_Protease"/>
</dbReference>
<dbReference type="Proteomes" id="UP001596122">
    <property type="component" value="Unassembled WGS sequence"/>
</dbReference>
<protein>
    <submittedName>
        <fullName evidence="3">S1 family peptidase</fullName>
    </submittedName>
</protein>
<feature type="domain" description="Peptidase S1" evidence="2">
    <location>
        <begin position="1"/>
        <end position="215"/>
    </location>
</feature>
<dbReference type="Pfam" id="PF00089">
    <property type="entry name" value="Trypsin"/>
    <property type="match status" value="1"/>
</dbReference>
<sequence>MNASAPADDLLASAFCSGVLVAERALATARHCLDGRTAESVHVVVGADNICSDAPVVGRRLGVVDIVGYPGGASYDVAVLHLDSPVSVRPVEVGDARVGDELIAVGWGRSGLGGPRDCSRSSIPLQVVPVTECRPAADASNRPVDTLRHLCTRPMPEARRNTCSGDSGGPLLRPGADGVPVVVALTAWGPGCETDDVGVAMSLASELAWLRSAATGSAAPATAGPRASTNR</sequence>
<keyword evidence="1" id="KW-1015">Disulfide bond</keyword>
<dbReference type="PANTHER" id="PTHR24260">
    <property type="match status" value="1"/>
</dbReference>
<dbReference type="PRINTS" id="PR00722">
    <property type="entry name" value="CHYMOTRYPSIN"/>
</dbReference>
<proteinExistence type="predicted"/>
<dbReference type="RefSeq" id="WP_377003025.1">
    <property type="nucleotide sequence ID" value="NZ_JBHSLD010000014.1"/>
</dbReference>
<dbReference type="SMART" id="SM00020">
    <property type="entry name" value="Tryp_SPc"/>
    <property type="match status" value="1"/>
</dbReference>
<evidence type="ECO:0000313" key="4">
    <source>
        <dbReference type="Proteomes" id="UP001596122"/>
    </source>
</evidence>
<dbReference type="PROSITE" id="PS50240">
    <property type="entry name" value="TRYPSIN_DOM"/>
    <property type="match status" value="1"/>
</dbReference>
<organism evidence="3 4">
    <name type="scientific">Aquipuribacter nitratireducens</name>
    <dbReference type="NCBI Taxonomy" id="650104"/>
    <lineage>
        <taxon>Bacteria</taxon>
        <taxon>Bacillati</taxon>
        <taxon>Actinomycetota</taxon>
        <taxon>Actinomycetes</taxon>
        <taxon>Micrococcales</taxon>
        <taxon>Intrasporangiaceae</taxon>
        <taxon>Aquipuribacter</taxon>
    </lineage>
</organism>
<dbReference type="Gene3D" id="2.40.10.10">
    <property type="entry name" value="Trypsin-like serine proteases"/>
    <property type="match status" value="1"/>
</dbReference>
<dbReference type="PROSITE" id="PS00135">
    <property type="entry name" value="TRYPSIN_SER"/>
    <property type="match status" value="1"/>
</dbReference>
<reference evidence="4" key="1">
    <citation type="journal article" date="2019" name="Int. J. Syst. Evol. Microbiol.">
        <title>The Global Catalogue of Microorganisms (GCM) 10K type strain sequencing project: providing services to taxonomists for standard genome sequencing and annotation.</title>
        <authorList>
            <consortium name="The Broad Institute Genomics Platform"/>
            <consortium name="The Broad Institute Genome Sequencing Center for Infectious Disease"/>
            <person name="Wu L."/>
            <person name="Ma J."/>
        </authorList>
    </citation>
    <scope>NUCLEOTIDE SEQUENCE [LARGE SCALE GENOMIC DNA]</scope>
    <source>
        <strain evidence="4">CCUG 43114</strain>
    </source>
</reference>
<evidence type="ECO:0000259" key="2">
    <source>
        <dbReference type="PROSITE" id="PS50240"/>
    </source>
</evidence>
<dbReference type="PANTHER" id="PTHR24260:SF132">
    <property type="entry name" value="PEPTIDASE S1 DOMAIN-CONTAINING PROTEIN"/>
    <property type="match status" value="1"/>
</dbReference>
<dbReference type="InterPro" id="IPR043504">
    <property type="entry name" value="Peptidase_S1_PA_chymotrypsin"/>
</dbReference>
<name>A0ABW0GQ26_9MICO</name>
<accession>A0ABW0GQ26</accession>